<dbReference type="InterPro" id="IPR036514">
    <property type="entry name" value="SGNH_hydro_sf"/>
</dbReference>
<evidence type="ECO:0000256" key="1">
    <source>
        <dbReference type="SAM" id="SignalP"/>
    </source>
</evidence>
<dbReference type="Gene3D" id="3.40.50.1110">
    <property type="entry name" value="SGNH hydrolase"/>
    <property type="match status" value="1"/>
</dbReference>
<dbReference type="GO" id="GO:0016788">
    <property type="term" value="F:hydrolase activity, acting on ester bonds"/>
    <property type="evidence" value="ECO:0007669"/>
    <property type="project" value="UniProtKB-ARBA"/>
</dbReference>
<dbReference type="EMBL" id="WKJJ01000011">
    <property type="protein sequence ID" value="MRV73642.1"/>
    <property type="molecule type" value="Genomic_DNA"/>
</dbReference>
<feature type="signal peptide" evidence="1">
    <location>
        <begin position="1"/>
        <end position="21"/>
    </location>
</feature>
<evidence type="ECO:0000313" key="2">
    <source>
        <dbReference type="EMBL" id="MRV73642.1"/>
    </source>
</evidence>
<dbReference type="SUPFAM" id="SSF52266">
    <property type="entry name" value="SGNH hydrolase"/>
    <property type="match status" value="1"/>
</dbReference>
<accession>A0A7X2IPZ4</accession>
<proteinExistence type="predicted"/>
<keyword evidence="3" id="KW-1185">Reference proteome</keyword>
<name>A0A7X2IPZ4_9BURK</name>
<gene>
    <name evidence="2" type="ORF">GJ700_18175</name>
</gene>
<comment type="caution">
    <text evidence="2">The sequence shown here is derived from an EMBL/GenBank/DDBJ whole genome shotgun (WGS) entry which is preliminary data.</text>
</comment>
<organism evidence="2 3">
    <name type="scientific">Pseudoduganella rivuli</name>
    <dbReference type="NCBI Taxonomy" id="2666085"/>
    <lineage>
        <taxon>Bacteria</taxon>
        <taxon>Pseudomonadati</taxon>
        <taxon>Pseudomonadota</taxon>
        <taxon>Betaproteobacteria</taxon>
        <taxon>Burkholderiales</taxon>
        <taxon>Oxalobacteraceae</taxon>
        <taxon>Telluria group</taxon>
        <taxon>Pseudoduganella</taxon>
    </lineage>
</organism>
<reference evidence="2 3" key="1">
    <citation type="submission" date="2019-11" db="EMBL/GenBank/DDBJ databases">
        <title>Novel species isolated from a subtropical stream in China.</title>
        <authorList>
            <person name="Lu H."/>
        </authorList>
    </citation>
    <scope>NUCLEOTIDE SEQUENCE [LARGE SCALE GENOMIC DNA]</scope>
    <source>
        <strain evidence="2 3">FT92W</strain>
    </source>
</reference>
<protein>
    <submittedName>
        <fullName evidence="2">SGNH/GDSL hydrolase family protein</fullName>
    </submittedName>
</protein>
<dbReference type="AlphaFoldDB" id="A0A7X2IPZ4"/>
<sequence>MQLKKWSIATLSLLAMHGAIAGHAQETKLSELPLLVIGASYSEAKTPFNNGIAPQGGRAVNFGNYLSLGAALTRDHQLPGYVINEAQAGAGTFTRFQCPPGAATCSAAVWDSFQVQLQRALTRVALPPPAAAGTYNAKYVVITIANDCLHAGGMGVPQPTSVPCTLADMNATADRLVALGNFALSKGLIPIFTSYPKYEDLDFPLFKTSSNVAWVIDEQGYQTLRDLVESRLEAELPGAILLDIWKEFTHIGDGLHPDPDSTRKAAHEIAKHLRQLDH</sequence>
<keyword evidence="2" id="KW-0378">Hydrolase</keyword>
<dbReference type="Proteomes" id="UP000446768">
    <property type="component" value="Unassembled WGS sequence"/>
</dbReference>
<feature type="chain" id="PRO_5030702912" evidence="1">
    <location>
        <begin position="22"/>
        <end position="278"/>
    </location>
</feature>
<keyword evidence="1" id="KW-0732">Signal</keyword>
<evidence type="ECO:0000313" key="3">
    <source>
        <dbReference type="Proteomes" id="UP000446768"/>
    </source>
</evidence>
<dbReference type="RefSeq" id="WP_154376422.1">
    <property type="nucleotide sequence ID" value="NZ_WKJJ01000011.1"/>
</dbReference>